<keyword evidence="2" id="KW-1185">Reference proteome</keyword>
<reference evidence="1 2" key="1">
    <citation type="journal article" date="2019" name="Int. J. Syst. Evol. Microbiol.">
        <title>The Global Catalogue of Microorganisms (GCM) 10K type strain sequencing project: providing services to taxonomists for standard genome sequencing and annotation.</title>
        <authorList>
            <consortium name="The Broad Institute Genomics Platform"/>
            <consortium name="The Broad Institute Genome Sequencing Center for Infectious Disease"/>
            <person name="Wu L."/>
            <person name="Ma J."/>
        </authorList>
    </citation>
    <scope>NUCLEOTIDE SEQUENCE [LARGE SCALE GENOMIC DNA]</scope>
    <source>
        <strain evidence="1 2">CGMCC 1.12689</strain>
    </source>
</reference>
<proteinExistence type="predicted"/>
<accession>A0ABD6BZ25</accession>
<dbReference type="EMBL" id="JBHUDB010000002">
    <property type="protein sequence ID" value="MFD1570100.1"/>
    <property type="molecule type" value="Genomic_DNA"/>
</dbReference>
<dbReference type="AlphaFoldDB" id="A0ABD6BZ25"/>
<protein>
    <submittedName>
        <fullName evidence="1">Uncharacterized protein</fullName>
    </submittedName>
</protein>
<gene>
    <name evidence="1" type="ORF">ACFR9T_05800</name>
</gene>
<dbReference type="Proteomes" id="UP001597185">
    <property type="component" value="Unassembled WGS sequence"/>
</dbReference>
<dbReference type="RefSeq" id="WP_256397090.1">
    <property type="nucleotide sequence ID" value="NZ_JANHDL010000004.1"/>
</dbReference>
<sequence>MTTTWPISIRPPFADDCWAIVRARFLDAQYWEADSKQAAIDQLKAGIDDPRNVPGENPPVTRQTVAIDAHEDFANSITLDTLFENQVGLASFGEATTEEPWFKAQPEWTQLEPLYDADRVLHATSGDGPAEHPSGWEWDYAIWARHAGDKEFDIVLHRPERYEWTTKTAETSELIRILQGRWHTQGSAHLKQFYFEKSHEDTDDPYLAWEPAAVEYHPESESPFDPSWDFCPGAPMAINGWEYDPHARLSREVWRSTTTPERRVELHHNPSDYSFLKVFDSRVSGADAAMVPDGFDGKVQSTTSASDLRDKAVRWMRQHSPGGVAHPAFDAQLLETPAGWVLDRSPGVRYGTEFHVRYRKETPSDEETNVFIEIAGPSKSTDFRVTRIEQVGETGRKTTESIPTPEHCSPVVAHSRFRKFVRSNTESPADGPTRAHP</sequence>
<evidence type="ECO:0000313" key="1">
    <source>
        <dbReference type="EMBL" id="MFD1570100.1"/>
    </source>
</evidence>
<organism evidence="1 2">
    <name type="scientific">Halorubrum laminariae</name>
    <dbReference type="NCBI Taxonomy" id="1433523"/>
    <lineage>
        <taxon>Archaea</taxon>
        <taxon>Methanobacteriati</taxon>
        <taxon>Methanobacteriota</taxon>
        <taxon>Stenosarchaea group</taxon>
        <taxon>Halobacteria</taxon>
        <taxon>Halobacteriales</taxon>
        <taxon>Haloferacaceae</taxon>
        <taxon>Halorubrum</taxon>
    </lineage>
</organism>
<evidence type="ECO:0000313" key="2">
    <source>
        <dbReference type="Proteomes" id="UP001597185"/>
    </source>
</evidence>
<comment type="caution">
    <text evidence="1">The sequence shown here is derived from an EMBL/GenBank/DDBJ whole genome shotgun (WGS) entry which is preliminary data.</text>
</comment>
<name>A0ABD6BZ25_9EURY</name>